<dbReference type="Pfam" id="PF15719">
    <property type="entry name" value="Rmp24-like"/>
    <property type="match status" value="1"/>
</dbReference>
<organism evidence="1 2">
    <name type="scientific">Apis cerana cerana</name>
    <name type="common">Oriental honeybee</name>
    <dbReference type="NCBI Taxonomy" id="94128"/>
    <lineage>
        <taxon>Eukaryota</taxon>
        <taxon>Metazoa</taxon>
        <taxon>Ecdysozoa</taxon>
        <taxon>Arthropoda</taxon>
        <taxon>Hexapoda</taxon>
        <taxon>Insecta</taxon>
        <taxon>Pterygota</taxon>
        <taxon>Neoptera</taxon>
        <taxon>Endopterygota</taxon>
        <taxon>Hymenoptera</taxon>
        <taxon>Apocrita</taxon>
        <taxon>Aculeata</taxon>
        <taxon>Apoidea</taxon>
        <taxon>Anthophila</taxon>
        <taxon>Apidae</taxon>
        <taxon>Apis</taxon>
    </lineage>
</organism>
<reference evidence="1 2" key="1">
    <citation type="submission" date="2014-07" db="EMBL/GenBank/DDBJ databases">
        <title>Genomic and transcriptomic analysis on Apis cerana provide comprehensive insights into honey bee biology.</title>
        <authorList>
            <person name="Diao Q."/>
            <person name="Sun L."/>
            <person name="Zheng H."/>
            <person name="Zheng H."/>
            <person name="Xu S."/>
            <person name="Wang S."/>
            <person name="Zeng Z."/>
            <person name="Hu F."/>
            <person name="Su S."/>
            <person name="Wu J."/>
        </authorList>
    </citation>
    <scope>NUCLEOTIDE SEQUENCE [LARGE SCALE GENOMIC DNA]</scope>
    <source>
        <tissue evidence="1">Pupae without intestine</tissue>
    </source>
</reference>
<gene>
    <name evidence="1" type="ORF">APICC_04897</name>
</gene>
<sequence>MERITHLWNVNQFITKLNCSQSRNLQTFYIEKCKRFSHGIHLSSQNFGPSVMCIYCGSLWNTMNYSIRISRGKPPSKSIKKIIHSMNNSEKKISKVQRSLVKKCLKNKMNKLILKCSVCLKNTKISLNKPQKEKVQKITSENIQSSKKKKKKRIKDKTAGLNISGISSLDTKDVTKELKEKNKEEKESIKNLITPNQKLKKLNVKRLKDIVNEQATSRKRRSLHSFLTELC</sequence>
<accession>A0A2A3E7X3</accession>
<proteinExistence type="predicted"/>
<evidence type="ECO:0000313" key="1">
    <source>
        <dbReference type="EMBL" id="PBC27847.1"/>
    </source>
</evidence>
<dbReference type="InterPro" id="IPR029779">
    <property type="entry name" value="Rmp24-like"/>
</dbReference>
<keyword evidence="2" id="KW-1185">Reference proteome</keyword>
<dbReference type="OrthoDB" id="8190480at2759"/>
<dbReference type="AlphaFoldDB" id="A0A2A3E7X3"/>
<dbReference type="EMBL" id="KZ288337">
    <property type="protein sequence ID" value="PBC27847.1"/>
    <property type="molecule type" value="Genomic_DNA"/>
</dbReference>
<name>A0A2A3E7X3_APICC</name>
<evidence type="ECO:0000313" key="2">
    <source>
        <dbReference type="Proteomes" id="UP000242457"/>
    </source>
</evidence>
<protein>
    <submittedName>
        <fullName evidence="1">Uncharacterized protein</fullName>
    </submittedName>
</protein>
<dbReference type="Proteomes" id="UP000242457">
    <property type="component" value="Unassembled WGS sequence"/>
</dbReference>